<sequence>MKASQAGSTDGGALADGGWRLGAALLERPSSALFNALALMEMREQLE</sequence>
<reference evidence="1 2" key="1">
    <citation type="submission" date="2023-10" db="EMBL/GenBank/DDBJ databases">
        <title>Two novel species belonging to the OM43/NOR5 clade.</title>
        <authorList>
            <person name="Park M."/>
        </authorList>
    </citation>
    <scope>NUCLEOTIDE SEQUENCE [LARGE SCALE GENOMIC DNA]</scope>
    <source>
        <strain evidence="1 2">IMCC43200</strain>
    </source>
</reference>
<protein>
    <recommendedName>
        <fullName evidence="3">MarR family transcriptional regulator</fullName>
    </recommendedName>
</protein>
<proteinExistence type="predicted"/>
<gene>
    <name evidence="1" type="ORF">R0135_10185</name>
</gene>
<evidence type="ECO:0000313" key="1">
    <source>
        <dbReference type="EMBL" id="WOJ92156.1"/>
    </source>
</evidence>
<organism evidence="1 2">
    <name type="scientific">Congregibacter variabilis</name>
    <dbReference type="NCBI Taxonomy" id="3081200"/>
    <lineage>
        <taxon>Bacteria</taxon>
        <taxon>Pseudomonadati</taxon>
        <taxon>Pseudomonadota</taxon>
        <taxon>Gammaproteobacteria</taxon>
        <taxon>Cellvibrionales</taxon>
        <taxon>Halieaceae</taxon>
        <taxon>Congregibacter</taxon>
    </lineage>
</organism>
<evidence type="ECO:0008006" key="3">
    <source>
        <dbReference type="Google" id="ProtNLM"/>
    </source>
</evidence>
<accession>A0ABZ0HZ00</accession>
<dbReference type="RefSeq" id="WP_407346738.1">
    <property type="nucleotide sequence ID" value="NZ_CP136864.1"/>
</dbReference>
<name>A0ABZ0HZ00_9GAMM</name>
<dbReference type="EMBL" id="CP136864">
    <property type="protein sequence ID" value="WOJ92156.1"/>
    <property type="molecule type" value="Genomic_DNA"/>
</dbReference>
<evidence type="ECO:0000313" key="2">
    <source>
        <dbReference type="Proteomes" id="UP001626537"/>
    </source>
</evidence>
<dbReference type="Proteomes" id="UP001626537">
    <property type="component" value="Chromosome"/>
</dbReference>
<keyword evidence="2" id="KW-1185">Reference proteome</keyword>